<dbReference type="AlphaFoldDB" id="A0A9W9KDJ2"/>
<reference evidence="3" key="1">
    <citation type="submission" date="2022-11" db="EMBL/GenBank/DDBJ databases">
        <authorList>
            <person name="Petersen C."/>
        </authorList>
    </citation>
    <scope>NUCLEOTIDE SEQUENCE</scope>
    <source>
        <strain evidence="3">IBT 34128</strain>
    </source>
</reference>
<dbReference type="Pfam" id="PF07000">
    <property type="entry name" value="DUF1308"/>
    <property type="match status" value="1"/>
</dbReference>
<protein>
    <recommendedName>
        <fullName evidence="2">DUF1308 domain-containing protein</fullName>
    </recommendedName>
</protein>
<dbReference type="Proteomes" id="UP001141434">
    <property type="component" value="Unassembled WGS sequence"/>
</dbReference>
<gene>
    <name evidence="3" type="ORF">NUU61_004040</name>
</gene>
<evidence type="ECO:0000259" key="2">
    <source>
        <dbReference type="Pfam" id="PF07000"/>
    </source>
</evidence>
<dbReference type="PANTHER" id="PTHR13379">
    <property type="entry name" value="UNCHARACTERIZED DUF1308"/>
    <property type="match status" value="1"/>
</dbReference>
<comment type="caution">
    <text evidence="3">The sequence shown here is derived from an EMBL/GenBank/DDBJ whole genome shotgun (WGS) entry which is preliminary data.</text>
</comment>
<dbReference type="InterPro" id="IPR010733">
    <property type="entry name" value="DUF1308"/>
</dbReference>
<dbReference type="PANTHER" id="PTHR13379:SF0">
    <property type="entry name" value="UPF0415 PROTEIN C7ORF25"/>
    <property type="match status" value="1"/>
</dbReference>
<dbReference type="OrthoDB" id="441890at2759"/>
<reference evidence="3" key="2">
    <citation type="journal article" date="2023" name="IMA Fungus">
        <title>Comparative genomic study of the Penicillium genus elucidates a diverse pangenome and 15 lateral gene transfer events.</title>
        <authorList>
            <person name="Petersen C."/>
            <person name="Sorensen T."/>
            <person name="Nielsen M.R."/>
            <person name="Sondergaard T.E."/>
            <person name="Sorensen J.L."/>
            <person name="Fitzpatrick D.A."/>
            <person name="Frisvad J.C."/>
            <person name="Nielsen K.L."/>
        </authorList>
    </citation>
    <scope>NUCLEOTIDE SEQUENCE</scope>
    <source>
        <strain evidence="3">IBT 34128</strain>
    </source>
</reference>
<organism evidence="3 4">
    <name type="scientific">Penicillium alfredii</name>
    <dbReference type="NCBI Taxonomy" id="1506179"/>
    <lineage>
        <taxon>Eukaryota</taxon>
        <taxon>Fungi</taxon>
        <taxon>Dikarya</taxon>
        <taxon>Ascomycota</taxon>
        <taxon>Pezizomycotina</taxon>
        <taxon>Eurotiomycetes</taxon>
        <taxon>Eurotiomycetidae</taxon>
        <taxon>Eurotiales</taxon>
        <taxon>Aspergillaceae</taxon>
        <taxon>Penicillium</taxon>
    </lineage>
</organism>
<keyword evidence="4" id="KW-1185">Reference proteome</keyword>
<dbReference type="GeneID" id="81393790"/>
<feature type="region of interest" description="Disordered" evidence="1">
    <location>
        <begin position="95"/>
        <end position="125"/>
    </location>
</feature>
<name>A0A9W9KDJ2_9EURO</name>
<dbReference type="EMBL" id="JAPMSZ010000005">
    <property type="protein sequence ID" value="KAJ5101818.1"/>
    <property type="molecule type" value="Genomic_DNA"/>
</dbReference>
<sequence length="561" mass="62294">MSPDSELPTPAQSGITTASTATDGQASLYSTSSPPETSAQIAGHLLQQCRNLLAEVDALQGLLAQRLRNPQLVEVRQFRSNVTAELRMLEKLEQQVRDASGDNGSRDSDGGGGGGDDASEQAQQTPEVEMRLLHALRSSNLPFYQAVWKIARGSCTGLIALGKRFYWDGETKRSERAAVEGRGKKQPNKDKRKSVFVDIIADDGEEWVKVSTISESRLLFEMAKKGWERESDEDEGTGSEGEGGRTILQNFDGDGEDSDEDDELELIKLARDLKRAADATRVRYRHPRLRVVIPKIEEGNVPEIDDILREMRSYGIKIECQESLSGDPTTANLARLLPQPFKRFTPTLNVDCTLLLAIVSDLSHVKDMPPLPNFHKAILRQIEVEKQQPLLSTELWPAMGEHNLICTKEAATRMCDIVETIGTATEKTRTQIMMGDAPYDHCDHNTLIQKFQELSEHPVPTGWKIPIRVVEAQSVIDAAKAQDKLPSVADEIAKGLSDINHSVFMYGWVTGLMTVSSNRTIDRQIEATIEKNRQGNNDLEGPLVWICDTARSLAGKDKDRR</sequence>
<feature type="compositionally biased region" description="Basic and acidic residues" evidence="1">
    <location>
        <begin position="95"/>
        <end position="109"/>
    </location>
</feature>
<evidence type="ECO:0000256" key="1">
    <source>
        <dbReference type="SAM" id="MobiDB-lite"/>
    </source>
</evidence>
<feature type="region of interest" description="Disordered" evidence="1">
    <location>
        <begin position="228"/>
        <end position="259"/>
    </location>
</feature>
<feature type="compositionally biased region" description="Polar residues" evidence="1">
    <location>
        <begin position="10"/>
        <end position="37"/>
    </location>
</feature>
<feature type="region of interest" description="Disordered" evidence="1">
    <location>
        <begin position="1"/>
        <end position="37"/>
    </location>
</feature>
<accession>A0A9W9KDJ2</accession>
<evidence type="ECO:0000313" key="3">
    <source>
        <dbReference type="EMBL" id="KAJ5101818.1"/>
    </source>
</evidence>
<dbReference type="RefSeq" id="XP_056512649.1">
    <property type="nucleotide sequence ID" value="XM_056654622.1"/>
</dbReference>
<feature type="domain" description="DUF1308" evidence="2">
    <location>
        <begin position="348"/>
        <end position="434"/>
    </location>
</feature>
<evidence type="ECO:0000313" key="4">
    <source>
        <dbReference type="Proteomes" id="UP001141434"/>
    </source>
</evidence>
<proteinExistence type="predicted"/>